<dbReference type="SUPFAM" id="SSF103473">
    <property type="entry name" value="MFS general substrate transporter"/>
    <property type="match status" value="1"/>
</dbReference>
<evidence type="ECO:0000256" key="3">
    <source>
        <dbReference type="ARBA" id="ARBA00022692"/>
    </source>
</evidence>
<feature type="domain" description="Major facilitator superfamily (MFS) profile" evidence="7">
    <location>
        <begin position="24"/>
        <end position="150"/>
    </location>
</feature>
<dbReference type="PANTHER" id="PTHR43124:SF5">
    <property type="entry name" value="PURINE RIBONUCLEOSIDE EFFLUX PUMP NEPI"/>
    <property type="match status" value="1"/>
</dbReference>
<evidence type="ECO:0000256" key="2">
    <source>
        <dbReference type="ARBA" id="ARBA00022475"/>
    </source>
</evidence>
<dbReference type="PANTHER" id="PTHR43124">
    <property type="entry name" value="PURINE EFFLUX PUMP PBUE"/>
    <property type="match status" value="1"/>
</dbReference>
<comment type="caution">
    <text evidence="8">The sequence shown here is derived from an EMBL/GenBank/DDBJ whole genome shotgun (WGS) entry which is preliminary data.</text>
</comment>
<dbReference type="EMBL" id="QUNI01000004">
    <property type="protein sequence ID" value="REG99482.1"/>
    <property type="molecule type" value="Genomic_DNA"/>
</dbReference>
<evidence type="ECO:0000256" key="5">
    <source>
        <dbReference type="ARBA" id="ARBA00023136"/>
    </source>
</evidence>
<dbReference type="InterPro" id="IPR020846">
    <property type="entry name" value="MFS_dom"/>
</dbReference>
<dbReference type="InterPro" id="IPR036259">
    <property type="entry name" value="MFS_trans_sf"/>
</dbReference>
<evidence type="ECO:0000256" key="1">
    <source>
        <dbReference type="ARBA" id="ARBA00004651"/>
    </source>
</evidence>
<dbReference type="InterPro" id="IPR050189">
    <property type="entry name" value="MFS_Efflux_Transporters"/>
</dbReference>
<dbReference type="GO" id="GO:0005886">
    <property type="term" value="C:plasma membrane"/>
    <property type="evidence" value="ECO:0007669"/>
    <property type="project" value="UniProtKB-SubCell"/>
</dbReference>
<dbReference type="OrthoDB" id="2810795at2"/>
<accession>A0A3E0EMK2</accession>
<keyword evidence="4 6" id="KW-1133">Transmembrane helix</keyword>
<organism evidence="8 9">
    <name type="scientific">Flavobacterium aquicola</name>
    <dbReference type="NCBI Taxonomy" id="1682742"/>
    <lineage>
        <taxon>Bacteria</taxon>
        <taxon>Pseudomonadati</taxon>
        <taxon>Bacteroidota</taxon>
        <taxon>Flavobacteriia</taxon>
        <taxon>Flavobacteriales</taxon>
        <taxon>Flavobacteriaceae</taxon>
        <taxon>Flavobacterium</taxon>
    </lineage>
</organism>
<feature type="transmembrane region" description="Helical" evidence="6">
    <location>
        <begin position="21"/>
        <end position="43"/>
    </location>
</feature>
<dbReference type="Proteomes" id="UP000257136">
    <property type="component" value="Unassembled WGS sequence"/>
</dbReference>
<keyword evidence="9" id="KW-1185">Reference proteome</keyword>
<sequence>MNYKNYMADLESSASGSQLAVWDAVFAIALAVMGLIVSEFLPASLLTPIAQDLGISEGLAGQAVSVTAGIAMVSSLFISVLTGRADRRKVFLFFGMLQIVSNFTVYYAHNFTVLLIGRILLGAGIGGFWAMLAVAAMRLVPEVKIAKHLP</sequence>
<name>A0A3E0EMK2_9FLAO</name>
<evidence type="ECO:0000256" key="4">
    <source>
        <dbReference type="ARBA" id="ARBA00022989"/>
    </source>
</evidence>
<dbReference type="AlphaFoldDB" id="A0A3E0EMK2"/>
<feature type="transmembrane region" description="Helical" evidence="6">
    <location>
        <begin position="90"/>
        <end position="109"/>
    </location>
</feature>
<protein>
    <submittedName>
        <fullName evidence="8">MFS transporter</fullName>
    </submittedName>
</protein>
<dbReference type="RefSeq" id="WP_115812167.1">
    <property type="nucleotide sequence ID" value="NZ_QUNI01000004.1"/>
</dbReference>
<keyword evidence="3 6" id="KW-0812">Transmembrane</keyword>
<dbReference type="Gene3D" id="1.20.1250.20">
    <property type="entry name" value="MFS general substrate transporter like domains"/>
    <property type="match status" value="1"/>
</dbReference>
<feature type="transmembrane region" description="Helical" evidence="6">
    <location>
        <begin position="63"/>
        <end position="83"/>
    </location>
</feature>
<reference evidence="8 9" key="1">
    <citation type="submission" date="2018-08" db="EMBL/GenBank/DDBJ databases">
        <title>Genomic Encyclopedia of Archaeal and Bacterial Type Strains, Phase II (KMG-II): from individual species to whole genera.</title>
        <authorList>
            <person name="Goeker M."/>
        </authorList>
    </citation>
    <scope>NUCLEOTIDE SEQUENCE [LARGE SCALE GENOMIC DNA]</scope>
    <source>
        <strain evidence="8 9">DSM 100880</strain>
    </source>
</reference>
<dbReference type="InterPro" id="IPR011701">
    <property type="entry name" value="MFS"/>
</dbReference>
<dbReference type="GO" id="GO:0022857">
    <property type="term" value="F:transmembrane transporter activity"/>
    <property type="evidence" value="ECO:0007669"/>
    <property type="project" value="InterPro"/>
</dbReference>
<gene>
    <name evidence="8" type="ORF">C8P67_104100</name>
</gene>
<dbReference type="PROSITE" id="PS50850">
    <property type="entry name" value="MFS"/>
    <property type="match status" value="1"/>
</dbReference>
<feature type="transmembrane region" description="Helical" evidence="6">
    <location>
        <begin position="115"/>
        <end position="140"/>
    </location>
</feature>
<keyword evidence="2" id="KW-1003">Cell membrane</keyword>
<keyword evidence="5 6" id="KW-0472">Membrane</keyword>
<evidence type="ECO:0000259" key="7">
    <source>
        <dbReference type="PROSITE" id="PS50850"/>
    </source>
</evidence>
<proteinExistence type="predicted"/>
<evidence type="ECO:0000313" key="8">
    <source>
        <dbReference type="EMBL" id="REG99482.1"/>
    </source>
</evidence>
<comment type="subcellular location">
    <subcellularLocation>
        <location evidence="1">Cell membrane</location>
        <topology evidence="1">Multi-pass membrane protein</topology>
    </subcellularLocation>
</comment>
<dbReference type="Pfam" id="PF07690">
    <property type="entry name" value="MFS_1"/>
    <property type="match status" value="1"/>
</dbReference>
<evidence type="ECO:0000313" key="9">
    <source>
        <dbReference type="Proteomes" id="UP000257136"/>
    </source>
</evidence>
<evidence type="ECO:0000256" key="6">
    <source>
        <dbReference type="SAM" id="Phobius"/>
    </source>
</evidence>